<keyword evidence="4" id="KW-1003">Cell membrane</keyword>
<evidence type="ECO:0000256" key="9">
    <source>
        <dbReference type="ARBA" id="ARBA00023065"/>
    </source>
</evidence>
<evidence type="ECO:0000313" key="12">
    <source>
        <dbReference type="Proteomes" id="UP000494122"/>
    </source>
</evidence>
<dbReference type="GO" id="GO:0016887">
    <property type="term" value="F:ATP hydrolysis activity"/>
    <property type="evidence" value="ECO:0007669"/>
    <property type="project" value="InterPro"/>
</dbReference>
<dbReference type="InterPro" id="IPR051535">
    <property type="entry name" value="Siderophore_ABC-ATPase"/>
</dbReference>
<dbReference type="SMART" id="SM00382">
    <property type="entry name" value="AAA"/>
    <property type="match status" value="1"/>
</dbReference>
<reference evidence="11 12" key="1">
    <citation type="submission" date="2020-04" db="EMBL/GenBank/DDBJ databases">
        <authorList>
            <person name="De Canck E."/>
        </authorList>
    </citation>
    <scope>NUCLEOTIDE SEQUENCE [LARGE SCALE GENOMIC DNA]</scope>
    <source>
        <strain evidence="11 12">LMG 3328</strain>
    </source>
</reference>
<comment type="similarity">
    <text evidence="2">Belongs to the ABC transporter superfamily.</text>
</comment>
<dbReference type="FunFam" id="3.40.50.300:FF:000134">
    <property type="entry name" value="Iron-enterobactin ABC transporter ATP-binding protein"/>
    <property type="match status" value="1"/>
</dbReference>
<dbReference type="GO" id="GO:0005886">
    <property type="term" value="C:plasma membrane"/>
    <property type="evidence" value="ECO:0007669"/>
    <property type="project" value="UniProtKB-SubCell"/>
</dbReference>
<gene>
    <name evidence="11" type="primary">yclP</name>
    <name evidence="11" type="ORF">LMG3328_01084</name>
</gene>
<dbReference type="EMBL" id="CADILE010000002">
    <property type="protein sequence ID" value="CAB3837335.1"/>
    <property type="molecule type" value="Genomic_DNA"/>
</dbReference>
<dbReference type="SUPFAM" id="SSF52540">
    <property type="entry name" value="P-loop containing nucleoside triphosphate hydrolases"/>
    <property type="match status" value="1"/>
</dbReference>
<dbReference type="Gene3D" id="3.40.50.300">
    <property type="entry name" value="P-loop containing nucleotide triphosphate hydrolases"/>
    <property type="match status" value="1"/>
</dbReference>
<evidence type="ECO:0000256" key="3">
    <source>
        <dbReference type="ARBA" id="ARBA00022448"/>
    </source>
</evidence>
<accession>A0A2M9H184</accession>
<evidence type="ECO:0000256" key="10">
    <source>
        <dbReference type="ARBA" id="ARBA00023136"/>
    </source>
</evidence>
<keyword evidence="9" id="KW-0406">Ion transport</keyword>
<sequence>MIDIQQVSKQYRDSVVVDQVSLALPAGGVTAIIGPNGAGKSTLLSMISRLLPMSAGRIQVDGLDVTRGDSRELARRLAILRQDNHLPLRLTVRDLVAFGRYPHSGGRLTLNDKVHIDRAIAYLDLEPLAGRYLDEMSGGQRQRAFVAMVLCQDTRYVLLDEPLNSLDMKHAVAMMGTLRRAADELGKTVVLVLHDINFASSYADRIVAMKAGRVAHCGTPAELIRPEVLGELYELPIDVHEIGGKRICVYYR</sequence>
<evidence type="ECO:0000256" key="5">
    <source>
        <dbReference type="ARBA" id="ARBA00022496"/>
    </source>
</evidence>
<evidence type="ECO:0000256" key="7">
    <source>
        <dbReference type="ARBA" id="ARBA00022840"/>
    </source>
</evidence>
<evidence type="ECO:0000256" key="1">
    <source>
        <dbReference type="ARBA" id="ARBA00004202"/>
    </source>
</evidence>
<dbReference type="PROSITE" id="PS50893">
    <property type="entry name" value="ABC_TRANSPORTER_2"/>
    <property type="match status" value="1"/>
</dbReference>
<dbReference type="Pfam" id="PF00005">
    <property type="entry name" value="ABC_tran"/>
    <property type="match status" value="1"/>
</dbReference>
<evidence type="ECO:0000256" key="4">
    <source>
        <dbReference type="ARBA" id="ARBA00022475"/>
    </source>
</evidence>
<protein>
    <submittedName>
        <fullName evidence="11">Petrobactin import ATP-binding protein YclP</fullName>
    </submittedName>
</protein>
<keyword evidence="3" id="KW-0813">Transport</keyword>
<keyword evidence="6" id="KW-0547">Nucleotide-binding</keyword>
<dbReference type="InterPro" id="IPR003593">
    <property type="entry name" value="AAA+_ATPase"/>
</dbReference>
<comment type="subcellular location">
    <subcellularLocation>
        <location evidence="1">Cell membrane</location>
        <topology evidence="1">Peripheral membrane protein</topology>
    </subcellularLocation>
</comment>
<proteinExistence type="inferred from homology"/>
<evidence type="ECO:0000313" key="11">
    <source>
        <dbReference type="EMBL" id="CAB3837335.1"/>
    </source>
</evidence>
<dbReference type="InterPro" id="IPR017871">
    <property type="entry name" value="ABC_transporter-like_CS"/>
</dbReference>
<dbReference type="PANTHER" id="PTHR42771">
    <property type="entry name" value="IRON(3+)-HYDROXAMATE IMPORT ATP-BINDING PROTEIN FHUC"/>
    <property type="match status" value="1"/>
</dbReference>
<dbReference type="RefSeq" id="WP_059271356.1">
    <property type="nucleotide sequence ID" value="NZ_CADILE010000002.1"/>
</dbReference>
<name>A0A2M9H184_9BURK</name>
<dbReference type="PANTHER" id="PTHR42771:SF3">
    <property type="entry name" value="PETROBACTIN IMPORT ATP-BINDING PROTEIN YCLP"/>
    <property type="match status" value="1"/>
</dbReference>
<evidence type="ECO:0000256" key="6">
    <source>
        <dbReference type="ARBA" id="ARBA00022741"/>
    </source>
</evidence>
<keyword evidence="5" id="KW-0410">Iron transport</keyword>
<dbReference type="GO" id="GO:0006826">
    <property type="term" value="P:iron ion transport"/>
    <property type="evidence" value="ECO:0007669"/>
    <property type="project" value="UniProtKB-KW"/>
</dbReference>
<dbReference type="Proteomes" id="UP000494122">
    <property type="component" value="Unassembled WGS sequence"/>
</dbReference>
<dbReference type="InterPro" id="IPR003439">
    <property type="entry name" value="ABC_transporter-like_ATP-bd"/>
</dbReference>
<organism evidence="11 12">
    <name type="scientific">Achromobacter ruhlandii</name>
    <dbReference type="NCBI Taxonomy" id="72557"/>
    <lineage>
        <taxon>Bacteria</taxon>
        <taxon>Pseudomonadati</taxon>
        <taxon>Pseudomonadota</taxon>
        <taxon>Betaproteobacteria</taxon>
        <taxon>Burkholderiales</taxon>
        <taxon>Alcaligenaceae</taxon>
        <taxon>Achromobacter</taxon>
    </lineage>
</organism>
<evidence type="ECO:0000256" key="8">
    <source>
        <dbReference type="ARBA" id="ARBA00023004"/>
    </source>
</evidence>
<dbReference type="CDD" id="cd03214">
    <property type="entry name" value="ABC_Iron-Siderophores_B12_Hemin"/>
    <property type="match status" value="1"/>
</dbReference>
<dbReference type="GO" id="GO:0005524">
    <property type="term" value="F:ATP binding"/>
    <property type="evidence" value="ECO:0007669"/>
    <property type="project" value="UniProtKB-KW"/>
</dbReference>
<keyword evidence="10" id="KW-0472">Membrane</keyword>
<dbReference type="PROSITE" id="PS00211">
    <property type="entry name" value="ABC_TRANSPORTER_1"/>
    <property type="match status" value="1"/>
</dbReference>
<keyword evidence="8" id="KW-0408">Iron</keyword>
<evidence type="ECO:0000256" key="2">
    <source>
        <dbReference type="ARBA" id="ARBA00005417"/>
    </source>
</evidence>
<dbReference type="InterPro" id="IPR027417">
    <property type="entry name" value="P-loop_NTPase"/>
</dbReference>
<dbReference type="AlphaFoldDB" id="A0A2M9H184"/>
<keyword evidence="7 11" id="KW-0067">ATP-binding</keyword>